<sequence length="101" mass="11051">MDPVKVCNALGNETRFQIVKALKERTIGTCCGKIQYFENGASVADVVQATGLAQSTVSQHLSVLEQAGIIQREKRGQWTCFFLNTAVLEEFCAGIRSAIIE</sequence>
<organism evidence="5">
    <name type="scientific">bioreactor metagenome</name>
    <dbReference type="NCBI Taxonomy" id="1076179"/>
    <lineage>
        <taxon>unclassified sequences</taxon>
        <taxon>metagenomes</taxon>
        <taxon>ecological metagenomes</taxon>
    </lineage>
</organism>
<dbReference type="SUPFAM" id="SSF46785">
    <property type="entry name" value="Winged helix' DNA-binding domain"/>
    <property type="match status" value="1"/>
</dbReference>
<reference evidence="5" key="1">
    <citation type="submission" date="2019-08" db="EMBL/GenBank/DDBJ databases">
        <authorList>
            <person name="Kucharzyk K."/>
            <person name="Murdoch R.W."/>
            <person name="Higgins S."/>
            <person name="Loffler F."/>
        </authorList>
    </citation>
    <scope>NUCLEOTIDE SEQUENCE</scope>
</reference>
<dbReference type="EMBL" id="VSSQ01031968">
    <property type="protein sequence ID" value="MPM83074.1"/>
    <property type="molecule type" value="Genomic_DNA"/>
</dbReference>
<dbReference type="InterPro" id="IPR051081">
    <property type="entry name" value="HTH_MetalResp_TranReg"/>
</dbReference>
<dbReference type="InterPro" id="IPR036390">
    <property type="entry name" value="WH_DNA-bd_sf"/>
</dbReference>
<evidence type="ECO:0000256" key="1">
    <source>
        <dbReference type="ARBA" id="ARBA00023015"/>
    </source>
</evidence>
<keyword evidence="3" id="KW-0804">Transcription</keyword>
<protein>
    <recommendedName>
        <fullName evidence="4">HTH arsR-type domain-containing protein</fullName>
    </recommendedName>
</protein>
<dbReference type="Pfam" id="PF01022">
    <property type="entry name" value="HTH_5"/>
    <property type="match status" value="1"/>
</dbReference>
<dbReference type="GO" id="GO:0003677">
    <property type="term" value="F:DNA binding"/>
    <property type="evidence" value="ECO:0007669"/>
    <property type="project" value="UniProtKB-KW"/>
</dbReference>
<dbReference type="NCBIfam" id="NF033788">
    <property type="entry name" value="HTH_metalloreg"/>
    <property type="match status" value="1"/>
</dbReference>
<dbReference type="PANTHER" id="PTHR33154">
    <property type="entry name" value="TRANSCRIPTIONAL REGULATOR, ARSR FAMILY"/>
    <property type="match status" value="1"/>
</dbReference>
<dbReference type="InterPro" id="IPR001845">
    <property type="entry name" value="HTH_ArsR_DNA-bd_dom"/>
</dbReference>
<proteinExistence type="predicted"/>
<dbReference type="InterPro" id="IPR036388">
    <property type="entry name" value="WH-like_DNA-bd_sf"/>
</dbReference>
<evidence type="ECO:0000256" key="2">
    <source>
        <dbReference type="ARBA" id="ARBA00023125"/>
    </source>
</evidence>
<dbReference type="Gene3D" id="1.10.10.10">
    <property type="entry name" value="Winged helix-like DNA-binding domain superfamily/Winged helix DNA-binding domain"/>
    <property type="match status" value="1"/>
</dbReference>
<dbReference type="AlphaFoldDB" id="A0A645D1H1"/>
<comment type="caution">
    <text evidence="5">The sequence shown here is derived from an EMBL/GenBank/DDBJ whole genome shotgun (WGS) entry which is preliminary data.</text>
</comment>
<evidence type="ECO:0000313" key="5">
    <source>
        <dbReference type="EMBL" id="MPM83074.1"/>
    </source>
</evidence>
<name>A0A645D1H1_9ZZZZ</name>
<accession>A0A645D1H1</accession>
<dbReference type="PANTHER" id="PTHR33154:SF33">
    <property type="entry name" value="TRANSCRIPTIONAL REPRESSOR SDPR"/>
    <property type="match status" value="1"/>
</dbReference>
<gene>
    <name evidence="5" type="ORF">SDC9_130137</name>
</gene>
<feature type="domain" description="HTH arsR-type" evidence="4">
    <location>
        <begin position="1"/>
        <end position="101"/>
    </location>
</feature>
<dbReference type="CDD" id="cd00090">
    <property type="entry name" value="HTH_ARSR"/>
    <property type="match status" value="1"/>
</dbReference>
<keyword evidence="1" id="KW-0805">Transcription regulation</keyword>
<dbReference type="GO" id="GO:0003700">
    <property type="term" value="F:DNA-binding transcription factor activity"/>
    <property type="evidence" value="ECO:0007669"/>
    <property type="project" value="InterPro"/>
</dbReference>
<dbReference type="SMART" id="SM00418">
    <property type="entry name" value="HTH_ARSR"/>
    <property type="match status" value="1"/>
</dbReference>
<keyword evidence="2" id="KW-0238">DNA-binding</keyword>
<evidence type="ECO:0000259" key="4">
    <source>
        <dbReference type="PROSITE" id="PS50987"/>
    </source>
</evidence>
<dbReference type="PROSITE" id="PS50987">
    <property type="entry name" value="HTH_ARSR_2"/>
    <property type="match status" value="1"/>
</dbReference>
<dbReference type="InterPro" id="IPR011991">
    <property type="entry name" value="ArsR-like_HTH"/>
</dbReference>
<evidence type="ECO:0000256" key="3">
    <source>
        <dbReference type="ARBA" id="ARBA00023163"/>
    </source>
</evidence>